<accession>W9JAD4</accession>
<dbReference type="Proteomes" id="UP000030766">
    <property type="component" value="Unassembled WGS sequence"/>
</dbReference>
<dbReference type="AlphaFoldDB" id="W9JAD4"/>
<dbReference type="EMBL" id="KI981472">
    <property type="protein sequence ID" value="EWZ28801.1"/>
    <property type="molecule type" value="Genomic_DNA"/>
</dbReference>
<evidence type="ECO:0000313" key="2">
    <source>
        <dbReference type="EMBL" id="EWZ28801.1"/>
    </source>
</evidence>
<organism evidence="2">
    <name type="scientific">Fusarium oxysporum Fo47</name>
    <dbReference type="NCBI Taxonomy" id="660027"/>
    <lineage>
        <taxon>Eukaryota</taxon>
        <taxon>Fungi</taxon>
        <taxon>Dikarya</taxon>
        <taxon>Ascomycota</taxon>
        <taxon>Pezizomycotina</taxon>
        <taxon>Sordariomycetes</taxon>
        <taxon>Hypocreomycetidae</taxon>
        <taxon>Hypocreales</taxon>
        <taxon>Nectriaceae</taxon>
        <taxon>Fusarium</taxon>
        <taxon>Fusarium oxysporum species complex</taxon>
    </lineage>
</organism>
<dbReference type="VEuPathDB" id="FungiDB:FOZG_17512"/>
<gene>
    <name evidence="2" type="ORF">FOZG_17512</name>
</gene>
<feature type="region of interest" description="Disordered" evidence="1">
    <location>
        <begin position="227"/>
        <end position="250"/>
    </location>
</feature>
<sequence>MPLESLAPELVSLILQNVDSPRGLHDLIAASPACLRVFLQTPYLILSAVVRNALPSGTIKHYLAASQAPQRQTRDEILLFLDEYFSDSSPFKFPANRTDLVSFCQLYHRVDYLVNLFLHQMQQLGFDESILAPSSSESTRLHRAFLRYEIYCSVFAPHDIEPWEHPLLFHQFSGIEQFDLFLRQLTPWEVEEMACVQVYFALLTGGYISQLEEQLIEAVKNAPGLVWPSSPDSKTGEEADKKEEEEMVSKRDDMREFKNLDLTSLLLFSKDGIYSSPDSITHMTSLGLDFIYLLCKSEDRRSELIRSNSPDYREFLPEALNHSTAWTPEDQYQGISVEETDSLDDPSRENLGFILFGKNDNMGTAYLPIDPTGSHYSILRRLGYVFWDSWRIQSPEISDRLKAVEKMTYDEIHELFNRPWRKGAEARLQGVKLPRDQFEKIEREFGYIEDAEDSDSLARAPPPKPFMN</sequence>
<reference evidence="2" key="2">
    <citation type="submission" date="2014-02" db="EMBL/GenBank/DDBJ databases">
        <title>Annotation of the Genome Sequence of Fusarium oxysporum Fo47.</title>
        <authorList>
            <consortium name="The Broad Institute Genomics Platform"/>
            <person name="Ma L.-J."/>
            <person name="Corby-Kistler H."/>
            <person name="Broz K."/>
            <person name="Gale L.R."/>
            <person name="Jonkers W."/>
            <person name="O'Donnell K."/>
            <person name="Ploetz R."/>
            <person name="Steinberg C."/>
            <person name="Schwartz D.C."/>
            <person name="VanEtten H."/>
            <person name="Zhou S."/>
            <person name="Young S.K."/>
            <person name="Zeng Q."/>
            <person name="Gargeya S."/>
            <person name="Fitzgerald M."/>
            <person name="Abouelleil A."/>
            <person name="Alvarado L."/>
            <person name="Chapman S.B."/>
            <person name="Gainer-Dewar J."/>
            <person name="Goldberg J."/>
            <person name="Griggs A."/>
            <person name="Gujja S."/>
            <person name="Hansen M."/>
            <person name="Howarth C."/>
            <person name="Imamovic A."/>
            <person name="Ireland A."/>
            <person name="Larimer J."/>
            <person name="McCowan C."/>
            <person name="Murphy C."/>
            <person name="Pearson M."/>
            <person name="Poon T.W."/>
            <person name="Priest M."/>
            <person name="Roberts A."/>
            <person name="Saif S."/>
            <person name="Shea T."/>
            <person name="Sykes S."/>
            <person name="Wortman J."/>
            <person name="Nusbaum C."/>
            <person name="Birren B."/>
        </authorList>
    </citation>
    <scope>NUCLEOTIDE SEQUENCE</scope>
    <source>
        <strain evidence="2">Fo47</strain>
    </source>
</reference>
<feature type="compositionally biased region" description="Basic and acidic residues" evidence="1">
    <location>
        <begin position="234"/>
        <end position="250"/>
    </location>
</feature>
<proteinExistence type="predicted"/>
<evidence type="ECO:0000256" key="1">
    <source>
        <dbReference type="SAM" id="MobiDB-lite"/>
    </source>
</evidence>
<protein>
    <submittedName>
        <fullName evidence="2">Uncharacterized protein</fullName>
    </submittedName>
</protein>
<dbReference type="HOGENOM" id="CLU_048457_0_0_1"/>
<reference evidence="2" key="1">
    <citation type="submission" date="2011-06" db="EMBL/GenBank/DDBJ databases">
        <title>The Genome Sequence of Fusarium oxysporum Fo47.</title>
        <authorList>
            <consortium name="The Broad Institute Genome Sequencing Platform"/>
            <person name="Ma L.-J."/>
            <person name="Gale L.R."/>
            <person name="Schwartz D.C."/>
            <person name="Zhou S."/>
            <person name="Corby-Kistler H."/>
            <person name="Young S.K."/>
            <person name="Zeng Q."/>
            <person name="Gargeya S."/>
            <person name="Fitzgerald M."/>
            <person name="Haas B."/>
            <person name="Abouelleil A."/>
            <person name="Alvarado L."/>
            <person name="Arachchi H.M."/>
            <person name="Berlin A."/>
            <person name="Brown A."/>
            <person name="Chapman S.B."/>
            <person name="Chen Z."/>
            <person name="Dunbar C."/>
            <person name="Freedman E."/>
            <person name="Gearin G."/>
            <person name="Gellesch M."/>
            <person name="Goldberg J."/>
            <person name="Griggs A."/>
            <person name="Gujja S."/>
            <person name="Heiman D."/>
            <person name="Howarth C."/>
            <person name="Larson L."/>
            <person name="Lui A."/>
            <person name="MacDonald P.J.P."/>
            <person name="Mehta T."/>
            <person name="Montmayeur A."/>
            <person name="Murphy C."/>
            <person name="Neiman D."/>
            <person name="Pearson M."/>
            <person name="Priest M."/>
            <person name="Roberts A."/>
            <person name="Saif S."/>
            <person name="Shea T."/>
            <person name="Shenoy N."/>
            <person name="Sisk P."/>
            <person name="Stolte C."/>
            <person name="Sykes S."/>
            <person name="Wortman J."/>
            <person name="Nusbaum C."/>
            <person name="Birren B."/>
        </authorList>
    </citation>
    <scope>NUCLEOTIDE SEQUENCE [LARGE SCALE GENOMIC DNA]</scope>
    <source>
        <strain evidence="2">Fo47</strain>
    </source>
</reference>
<name>W9JAD4_FUSOX</name>